<evidence type="ECO:0000313" key="9">
    <source>
        <dbReference type="EMBL" id="MVA96290.1"/>
    </source>
</evidence>
<dbReference type="EC" id="1.2.1.41" evidence="7"/>
<sequence length="428" mass="44516">MLKTNDETRIDVVALMNEMGRAARAAARPLATAPERVKNVALHAMADAIVASERKILAANAVDVASGTENGLSVASMDRLALSSERIRAIAAGVRAIAALADPVGDVIAAWTRPNGLEIERVRTPLGVIGVIFESRPNVTADAGALCLKAGNAVILRGGSDSANSSAAIHACLAAGLKVAGLPETAIQLVPVTDRAAVGAMLKGLSGAIDVIVPRGGKSLVGRVQEEAKVPVFAHLEGLCHLYIDVSADPDMAREIAVNAKMRRTGICGATETLLVDRAAADSHLVPVLTALAGAGCEIRADSAVRGYYPAATPASDDDWTTEYLDAIISVKLVEGIQGAIDHIETLSSHHTEAIVAEDPVVVERFFNEIDSAILLHNASTQFADGGEFGMGAEIGIATGKMHARGPVGVEQLTSFKYRVRGSGQIRP</sequence>
<dbReference type="PANTHER" id="PTHR11063">
    <property type="entry name" value="GLUTAMATE SEMIALDEHYDE DEHYDROGENASE"/>
    <property type="match status" value="1"/>
</dbReference>
<keyword evidence="4 7" id="KW-0521">NADP</keyword>
<comment type="similarity">
    <text evidence="7">Belongs to the gamma-glutamyl phosphate reductase family.</text>
</comment>
<comment type="caution">
    <text evidence="9">The sequence shown here is derived from an EMBL/GenBank/DDBJ whole genome shotgun (WGS) entry which is preliminary data.</text>
</comment>
<dbReference type="Pfam" id="PF00171">
    <property type="entry name" value="Aldedh"/>
    <property type="match status" value="1"/>
</dbReference>
<keyword evidence="5 7" id="KW-0560">Oxidoreductase</keyword>
<dbReference type="EMBL" id="WPHG01000001">
    <property type="protein sequence ID" value="MVA96290.1"/>
    <property type="molecule type" value="Genomic_DNA"/>
</dbReference>
<keyword evidence="3 7" id="KW-0641">Proline biosynthesis</keyword>
<comment type="catalytic activity">
    <reaction evidence="6 7">
        <text>L-glutamate 5-semialdehyde + phosphate + NADP(+) = L-glutamyl 5-phosphate + NADPH + H(+)</text>
        <dbReference type="Rhea" id="RHEA:19541"/>
        <dbReference type="ChEBI" id="CHEBI:15378"/>
        <dbReference type="ChEBI" id="CHEBI:43474"/>
        <dbReference type="ChEBI" id="CHEBI:57783"/>
        <dbReference type="ChEBI" id="CHEBI:58066"/>
        <dbReference type="ChEBI" id="CHEBI:58274"/>
        <dbReference type="ChEBI" id="CHEBI:58349"/>
        <dbReference type="EC" id="1.2.1.41"/>
    </reaction>
</comment>
<dbReference type="GO" id="GO:0004350">
    <property type="term" value="F:glutamate-5-semialdehyde dehydrogenase activity"/>
    <property type="evidence" value="ECO:0007669"/>
    <property type="project" value="UniProtKB-UniRule"/>
</dbReference>
<evidence type="ECO:0000256" key="4">
    <source>
        <dbReference type="ARBA" id="ARBA00022857"/>
    </source>
</evidence>
<dbReference type="RefSeq" id="WP_156711247.1">
    <property type="nucleotide sequence ID" value="NZ_WPHG01000001.1"/>
</dbReference>
<keyword evidence="2 7" id="KW-0028">Amino-acid biosynthesis</keyword>
<dbReference type="Gene3D" id="3.40.605.10">
    <property type="entry name" value="Aldehyde Dehydrogenase, Chain A, domain 1"/>
    <property type="match status" value="1"/>
</dbReference>
<dbReference type="CDD" id="cd07079">
    <property type="entry name" value="ALDH_F18-19_ProA-GPR"/>
    <property type="match status" value="1"/>
</dbReference>
<evidence type="ECO:0000256" key="3">
    <source>
        <dbReference type="ARBA" id="ARBA00022650"/>
    </source>
</evidence>
<dbReference type="InterPro" id="IPR016162">
    <property type="entry name" value="Ald_DH_N"/>
</dbReference>
<accession>A0A844QE34</accession>
<evidence type="ECO:0000259" key="8">
    <source>
        <dbReference type="Pfam" id="PF00171"/>
    </source>
</evidence>
<dbReference type="Gene3D" id="3.40.309.10">
    <property type="entry name" value="Aldehyde Dehydrogenase, Chain A, domain 2"/>
    <property type="match status" value="1"/>
</dbReference>
<dbReference type="InterPro" id="IPR015590">
    <property type="entry name" value="Aldehyde_DH_dom"/>
</dbReference>
<dbReference type="PANTHER" id="PTHR11063:SF8">
    <property type="entry name" value="DELTA-1-PYRROLINE-5-CARBOXYLATE SYNTHASE"/>
    <property type="match status" value="1"/>
</dbReference>
<dbReference type="UniPathway" id="UPA00098">
    <property type="reaction ID" value="UER00360"/>
</dbReference>
<evidence type="ECO:0000256" key="7">
    <source>
        <dbReference type="HAMAP-Rule" id="MF_00412"/>
    </source>
</evidence>
<reference evidence="9 10" key="1">
    <citation type="submission" date="2019-12" db="EMBL/GenBank/DDBJ databases">
        <title>Nitratireductor arenosus sp. nov., Isolated from sea sand, Jeju island, South Korea.</title>
        <authorList>
            <person name="Kim W."/>
        </authorList>
    </citation>
    <scope>NUCLEOTIDE SEQUENCE [LARGE SCALE GENOMIC DNA]</scope>
    <source>
        <strain evidence="9 10">CAU 1489</strain>
    </source>
</reference>
<keyword evidence="10" id="KW-1185">Reference proteome</keyword>
<dbReference type="InterPro" id="IPR016161">
    <property type="entry name" value="Ald_DH/histidinol_DH"/>
</dbReference>
<dbReference type="PIRSF" id="PIRSF000151">
    <property type="entry name" value="GPR"/>
    <property type="match status" value="1"/>
</dbReference>
<dbReference type="InterPro" id="IPR016163">
    <property type="entry name" value="Ald_DH_C"/>
</dbReference>
<evidence type="ECO:0000313" key="10">
    <source>
        <dbReference type="Proteomes" id="UP000463224"/>
    </source>
</evidence>
<dbReference type="Proteomes" id="UP000463224">
    <property type="component" value="Unassembled WGS sequence"/>
</dbReference>
<dbReference type="SUPFAM" id="SSF53720">
    <property type="entry name" value="ALDH-like"/>
    <property type="match status" value="1"/>
</dbReference>
<organism evidence="9 10">
    <name type="scientific">Nitratireductor arenosus</name>
    <dbReference type="NCBI Taxonomy" id="2682096"/>
    <lineage>
        <taxon>Bacteria</taxon>
        <taxon>Pseudomonadati</taxon>
        <taxon>Pseudomonadota</taxon>
        <taxon>Alphaproteobacteria</taxon>
        <taxon>Hyphomicrobiales</taxon>
        <taxon>Phyllobacteriaceae</taxon>
        <taxon>Nitratireductor</taxon>
    </lineage>
</organism>
<evidence type="ECO:0000256" key="2">
    <source>
        <dbReference type="ARBA" id="ARBA00022605"/>
    </source>
</evidence>
<comment type="function">
    <text evidence="7">Catalyzes the NADPH-dependent reduction of L-glutamate 5-phosphate into L-glutamate 5-semialdehyde and phosphate. The product spontaneously undergoes cyclization to form 1-pyrroline-5-carboxylate.</text>
</comment>
<evidence type="ECO:0000256" key="5">
    <source>
        <dbReference type="ARBA" id="ARBA00023002"/>
    </source>
</evidence>
<dbReference type="HAMAP" id="MF_00412">
    <property type="entry name" value="ProA"/>
    <property type="match status" value="1"/>
</dbReference>
<keyword evidence="7" id="KW-0963">Cytoplasm</keyword>
<dbReference type="InterPro" id="IPR012134">
    <property type="entry name" value="Glu-5-SA_DH"/>
</dbReference>
<protein>
    <recommendedName>
        <fullName evidence="7">Gamma-glutamyl phosphate reductase</fullName>
        <shortName evidence="7">GPR</shortName>
        <ecNumber evidence="7">1.2.1.41</ecNumber>
    </recommendedName>
    <alternativeName>
        <fullName evidence="7">Glutamate-5-semialdehyde dehydrogenase</fullName>
    </alternativeName>
    <alternativeName>
        <fullName evidence="7">Glutamyl-gamma-semialdehyde dehydrogenase</fullName>
        <shortName evidence="7">GSA dehydrogenase</shortName>
    </alternativeName>
</protein>
<dbReference type="InterPro" id="IPR000965">
    <property type="entry name" value="GPR_dom"/>
</dbReference>
<dbReference type="GO" id="GO:0050661">
    <property type="term" value="F:NADP binding"/>
    <property type="evidence" value="ECO:0007669"/>
    <property type="project" value="InterPro"/>
</dbReference>
<comment type="pathway">
    <text evidence="1 7">Amino-acid biosynthesis; L-proline biosynthesis; L-glutamate 5-semialdehyde from L-glutamate: step 2/2.</text>
</comment>
<evidence type="ECO:0000256" key="6">
    <source>
        <dbReference type="ARBA" id="ARBA00049024"/>
    </source>
</evidence>
<evidence type="ECO:0000256" key="1">
    <source>
        <dbReference type="ARBA" id="ARBA00004985"/>
    </source>
</evidence>
<dbReference type="NCBIfam" id="TIGR00407">
    <property type="entry name" value="proA"/>
    <property type="match status" value="1"/>
</dbReference>
<name>A0A844QE34_9HYPH</name>
<gene>
    <name evidence="7" type="primary">proA</name>
    <name evidence="9" type="ORF">GN330_03400</name>
</gene>
<dbReference type="GO" id="GO:0055129">
    <property type="term" value="P:L-proline biosynthetic process"/>
    <property type="evidence" value="ECO:0007669"/>
    <property type="project" value="UniProtKB-UniRule"/>
</dbReference>
<feature type="domain" description="Aldehyde dehydrogenase" evidence="8">
    <location>
        <begin position="17"/>
        <end position="285"/>
    </location>
</feature>
<dbReference type="GO" id="GO:0005737">
    <property type="term" value="C:cytoplasm"/>
    <property type="evidence" value="ECO:0007669"/>
    <property type="project" value="UniProtKB-SubCell"/>
</dbReference>
<proteinExistence type="inferred from homology"/>
<dbReference type="AlphaFoldDB" id="A0A844QE34"/>
<dbReference type="NCBIfam" id="NF001221">
    <property type="entry name" value="PRK00197.1"/>
    <property type="match status" value="1"/>
</dbReference>
<comment type="subcellular location">
    <subcellularLocation>
        <location evidence="7">Cytoplasm</location>
    </subcellularLocation>
</comment>